<evidence type="ECO:0000313" key="3">
    <source>
        <dbReference type="EMBL" id="KAK6956274.1"/>
    </source>
</evidence>
<dbReference type="GO" id="GO:0031956">
    <property type="term" value="F:medium-chain fatty acid-CoA ligase activity"/>
    <property type="evidence" value="ECO:0007669"/>
    <property type="project" value="TreeGrafter"/>
</dbReference>
<feature type="domain" description="AMP-dependent synthetase/ligase" evidence="1">
    <location>
        <begin position="56"/>
        <end position="481"/>
    </location>
</feature>
<feature type="domain" description="AMP-binding enzyme C-terminal" evidence="2">
    <location>
        <begin position="536"/>
        <end position="625"/>
    </location>
</feature>
<dbReference type="AlphaFoldDB" id="A0AAX6MUV2"/>
<evidence type="ECO:0000313" key="4">
    <source>
        <dbReference type="Proteomes" id="UP001369815"/>
    </source>
</evidence>
<dbReference type="Pfam" id="PF00501">
    <property type="entry name" value="AMP-binding"/>
    <property type="match status" value="1"/>
</dbReference>
<proteinExistence type="predicted"/>
<reference evidence="3 4" key="1">
    <citation type="journal article" date="2024" name="Front Chem Biol">
        <title>Unveiling the potential of Daldinia eschscholtzii MFLUCC 19-0629 through bioactivity and bioinformatics studies for enhanced sustainable agriculture production.</title>
        <authorList>
            <person name="Brooks S."/>
            <person name="Weaver J.A."/>
            <person name="Klomchit A."/>
            <person name="Alharthi S.A."/>
            <person name="Onlamun T."/>
            <person name="Nurani R."/>
            <person name="Vong T.K."/>
            <person name="Alberti F."/>
            <person name="Greco C."/>
        </authorList>
    </citation>
    <scope>NUCLEOTIDE SEQUENCE [LARGE SCALE GENOMIC DNA]</scope>
    <source>
        <strain evidence="3">MFLUCC 19-0629</strain>
    </source>
</reference>
<comment type="caution">
    <text evidence="3">The sequence shown here is derived from an EMBL/GenBank/DDBJ whole genome shotgun (WGS) entry which is preliminary data.</text>
</comment>
<dbReference type="InterPro" id="IPR000873">
    <property type="entry name" value="AMP-dep_synth/lig_dom"/>
</dbReference>
<name>A0AAX6MUV2_9PEZI</name>
<dbReference type="GO" id="GO:0006631">
    <property type="term" value="P:fatty acid metabolic process"/>
    <property type="evidence" value="ECO:0007669"/>
    <property type="project" value="TreeGrafter"/>
</dbReference>
<dbReference type="PROSITE" id="PS00455">
    <property type="entry name" value="AMP_BINDING"/>
    <property type="match status" value="1"/>
</dbReference>
<organism evidence="3 4">
    <name type="scientific">Daldinia eschscholtzii</name>
    <dbReference type="NCBI Taxonomy" id="292717"/>
    <lineage>
        <taxon>Eukaryota</taxon>
        <taxon>Fungi</taxon>
        <taxon>Dikarya</taxon>
        <taxon>Ascomycota</taxon>
        <taxon>Pezizomycotina</taxon>
        <taxon>Sordariomycetes</taxon>
        <taxon>Xylariomycetidae</taxon>
        <taxon>Xylariales</taxon>
        <taxon>Hypoxylaceae</taxon>
        <taxon>Daldinia</taxon>
    </lineage>
</organism>
<dbReference type="InterPro" id="IPR045851">
    <property type="entry name" value="AMP-bd_C_sf"/>
</dbReference>
<dbReference type="InterPro" id="IPR042099">
    <property type="entry name" value="ANL_N_sf"/>
</dbReference>
<dbReference type="Gene3D" id="3.40.50.12780">
    <property type="entry name" value="N-terminal domain of ligase-like"/>
    <property type="match status" value="1"/>
</dbReference>
<dbReference type="InterPro" id="IPR020845">
    <property type="entry name" value="AMP-binding_CS"/>
</dbReference>
<sequence>MRRVLEKRRAVSTTTLSVQKLLASFRVHMIMWMQEPPLLTCTIPEHFAEVVSEFGDRPAAVFRSPTTNDMRPLLTPSLDIVPQTSTLTYEALDAQSNILAHSLRSLGVKKGDRVAVSLGNVSEYVVLTYAIFKLGAILVPLNPTFNAYQLSAALSRLGVEVLIIAAVTDLAYKPCRGRSNYDLLSTLVPDLSSNKVESSAVPTLKSIVLVDNTLSHPLSGFPPLHDLRALTPYSTLFQSSSSSSSLSRSVKPDAPLVPDETINIQFTSGTTSMPKAAMLSHTNILNNGRLIANRMGLDPSDRIVCPPPLFHCFGSVLGFMATATTGACIAFPSPAFDPGAALHAAAELRATGLYGVPTMFAAELELLADPAFAARLPPGGLSNLRKGIAAGSSVPEPLMRKLREKLGLRDLVICYGMTETSPVSCMTAPTDPDDRRTSTVGRAMPHTAVKVVAPGDRSRIVARGKCGELAVSGYLLMKGYWNDEARTREDLTEDQDGRLWMYTGDEARMDQDGFVEITGRIKDLIIRGGENIHPLEIEVSLARHPLVREASVVGVSDERYGEVVGAFVAAHTGVKTLEDGEVDGGRGEALSKDEVRDWVRNQLSGHLVPKYVFWADEFPKTASGKIQKFKLRDIAKEQLGTVSK</sequence>
<keyword evidence="4" id="KW-1185">Reference proteome</keyword>
<dbReference type="Pfam" id="PF13193">
    <property type="entry name" value="AMP-binding_C"/>
    <property type="match status" value="1"/>
</dbReference>
<dbReference type="PANTHER" id="PTHR43201:SF30">
    <property type="entry name" value="AMP-DEPENDENT SYNTHETASE_LIGASE DOMAIN-CONTAINING PROTEIN"/>
    <property type="match status" value="1"/>
</dbReference>
<protein>
    <submittedName>
        <fullName evidence="3">Uncharacterized protein</fullName>
    </submittedName>
</protein>
<dbReference type="SUPFAM" id="SSF56801">
    <property type="entry name" value="Acetyl-CoA synthetase-like"/>
    <property type="match status" value="1"/>
</dbReference>
<dbReference type="Gene3D" id="3.30.300.30">
    <property type="match status" value="1"/>
</dbReference>
<evidence type="ECO:0000259" key="2">
    <source>
        <dbReference type="Pfam" id="PF13193"/>
    </source>
</evidence>
<dbReference type="EMBL" id="JBANMG010000002">
    <property type="protein sequence ID" value="KAK6956274.1"/>
    <property type="molecule type" value="Genomic_DNA"/>
</dbReference>
<accession>A0AAX6MUV2</accession>
<dbReference type="Proteomes" id="UP001369815">
    <property type="component" value="Unassembled WGS sequence"/>
</dbReference>
<gene>
    <name evidence="3" type="ORF">Daesc_001549</name>
</gene>
<dbReference type="InterPro" id="IPR025110">
    <property type="entry name" value="AMP-bd_C"/>
</dbReference>
<dbReference type="PANTHER" id="PTHR43201">
    <property type="entry name" value="ACYL-COA SYNTHETASE"/>
    <property type="match status" value="1"/>
</dbReference>
<evidence type="ECO:0000259" key="1">
    <source>
        <dbReference type="Pfam" id="PF00501"/>
    </source>
</evidence>